<dbReference type="Gene3D" id="2.170.270.10">
    <property type="entry name" value="SET domain"/>
    <property type="match status" value="1"/>
</dbReference>
<evidence type="ECO:0000313" key="3">
    <source>
        <dbReference type="Proteomes" id="UP000813461"/>
    </source>
</evidence>
<evidence type="ECO:0000313" key="2">
    <source>
        <dbReference type="EMBL" id="KAH7079803.1"/>
    </source>
</evidence>
<dbReference type="EMBL" id="JAGMVJ010000016">
    <property type="protein sequence ID" value="KAH7079803.1"/>
    <property type="molecule type" value="Genomic_DNA"/>
</dbReference>
<gene>
    <name evidence="2" type="ORF">FB567DRAFT_418957</name>
</gene>
<sequence>PTQEQFLARIRYNRGRRKVQPIVPTEQEVTNILTRLYDPALSGPRFFYYQDAQGMPIDRVSTRVGSGKFFPALIESNTFEKSDWSEVPKPGSFIGQVWPPKRLDDVIGSPASTEQCVCQDGSRTCDCDPAVLSANLRELWIHNMTLRWVDQRGFGLFARMSRDCILGEYTGKIGPRRDDTPDDETEYHVGIAIGNVASDEVTAWIDATCTGSVTRHINHSCNPKCGLFEGRCGMQCRVIYVWSISDIAQGEELTIEYGTDWFKDVDVCLC</sequence>
<dbReference type="OrthoDB" id="308383at2759"/>
<proteinExistence type="predicted"/>
<feature type="non-terminal residue" evidence="2">
    <location>
        <position position="270"/>
    </location>
</feature>
<dbReference type="PROSITE" id="PS50280">
    <property type="entry name" value="SET"/>
    <property type="match status" value="1"/>
</dbReference>
<comment type="caution">
    <text evidence="2">The sequence shown here is derived from an EMBL/GenBank/DDBJ whole genome shotgun (WGS) entry which is preliminary data.</text>
</comment>
<dbReference type="Proteomes" id="UP000813461">
    <property type="component" value="Unassembled WGS sequence"/>
</dbReference>
<evidence type="ECO:0000259" key="1">
    <source>
        <dbReference type="PROSITE" id="PS50280"/>
    </source>
</evidence>
<dbReference type="InterPro" id="IPR046341">
    <property type="entry name" value="SET_dom_sf"/>
</dbReference>
<organism evidence="2 3">
    <name type="scientific">Paraphoma chrysanthemicola</name>
    <dbReference type="NCBI Taxonomy" id="798071"/>
    <lineage>
        <taxon>Eukaryota</taxon>
        <taxon>Fungi</taxon>
        <taxon>Dikarya</taxon>
        <taxon>Ascomycota</taxon>
        <taxon>Pezizomycotina</taxon>
        <taxon>Dothideomycetes</taxon>
        <taxon>Pleosporomycetidae</taxon>
        <taxon>Pleosporales</taxon>
        <taxon>Pleosporineae</taxon>
        <taxon>Phaeosphaeriaceae</taxon>
        <taxon>Paraphoma</taxon>
    </lineage>
</organism>
<dbReference type="InterPro" id="IPR001214">
    <property type="entry name" value="SET_dom"/>
</dbReference>
<dbReference type="Pfam" id="PF00856">
    <property type="entry name" value="SET"/>
    <property type="match status" value="1"/>
</dbReference>
<dbReference type="SMART" id="SM00317">
    <property type="entry name" value="SET"/>
    <property type="match status" value="1"/>
</dbReference>
<dbReference type="AlphaFoldDB" id="A0A8K0VW70"/>
<protein>
    <recommendedName>
        <fullName evidence="1">SET domain-containing protein</fullName>
    </recommendedName>
</protein>
<reference evidence="2" key="1">
    <citation type="journal article" date="2021" name="Nat. Commun.">
        <title>Genetic determinants of endophytism in the Arabidopsis root mycobiome.</title>
        <authorList>
            <person name="Mesny F."/>
            <person name="Miyauchi S."/>
            <person name="Thiergart T."/>
            <person name="Pickel B."/>
            <person name="Atanasova L."/>
            <person name="Karlsson M."/>
            <person name="Huettel B."/>
            <person name="Barry K.W."/>
            <person name="Haridas S."/>
            <person name="Chen C."/>
            <person name="Bauer D."/>
            <person name="Andreopoulos W."/>
            <person name="Pangilinan J."/>
            <person name="LaButti K."/>
            <person name="Riley R."/>
            <person name="Lipzen A."/>
            <person name="Clum A."/>
            <person name="Drula E."/>
            <person name="Henrissat B."/>
            <person name="Kohler A."/>
            <person name="Grigoriev I.V."/>
            <person name="Martin F.M."/>
            <person name="Hacquard S."/>
        </authorList>
    </citation>
    <scope>NUCLEOTIDE SEQUENCE</scope>
    <source>
        <strain evidence="2">MPI-SDFR-AT-0120</strain>
    </source>
</reference>
<feature type="non-terminal residue" evidence="2">
    <location>
        <position position="1"/>
    </location>
</feature>
<accession>A0A8K0VW70</accession>
<feature type="domain" description="SET" evidence="1">
    <location>
        <begin position="142"/>
        <end position="258"/>
    </location>
</feature>
<dbReference type="SUPFAM" id="SSF82199">
    <property type="entry name" value="SET domain"/>
    <property type="match status" value="1"/>
</dbReference>
<name>A0A8K0VW70_9PLEO</name>
<keyword evidence="3" id="KW-1185">Reference proteome</keyword>